<gene>
    <name evidence="8" type="ORF">HYALB_00000197</name>
</gene>
<dbReference type="InterPro" id="IPR036396">
    <property type="entry name" value="Cyt_P450_sf"/>
</dbReference>
<keyword evidence="6" id="KW-0408">Iron</keyword>
<evidence type="ECO:0000256" key="6">
    <source>
        <dbReference type="ARBA" id="ARBA00023004"/>
    </source>
</evidence>
<dbReference type="InterPro" id="IPR002401">
    <property type="entry name" value="Cyt_P450_E_grp-I"/>
</dbReference>
<evidence type="ECO:0008006" key="10">
    <source>
        <dbReference type="Google" id="ProtNLM"/>
    </source>
</evidence>
<dbReference type="OrthoDB" id="1470350at2759"/>
<name>A0A9N9LSI5_9HELO</name>
<sequence>MDVLKIASEHWVLTSPPIRNLQPLLPLAKYSGPFLSKISSIPNFYHNLTGYRHIWLWQCHQIYGAVPSEVFRYEPNGLLFDTPTAFRAIHEPRANTKKALFYQMFPRNAQNWNTLIVLSPLEHARKRRVLNAAFLDRAIRPAEGLIVNNVDRCGELRFGKGKGEGNWSESENTSVLADQLTFDIMEELSFGRSLGIKEPGENVLKSMPHVMVEYMAYMYALGHSPFLPLFVWLKPRGLDSIMERITPPPVRKFYEFLETNLEQRRLEEVSLEKKGAEQEESRKDLFHHIFKVRDEKGNPGYSEDELAAEAALLVIAGSDTTSTTICGFWFYILRKERCYNKLVAEIRSSFKTLSDIKGGLKLSSCTYLNACINETLRIAPILAGENPRVVLPGGLDINGNHIPAGTQVGVTIEDAARVSASLFPFYFGTGTCAGKKIAMLELRLLIARTLWRYDVRLQPGDTLGAGRKDLPWGLRKGDCYQDVKDAFVVGRDGPNVQFREKVI</sequence>
<dbReference type="AlphaFoldDB" id="A0A9N9LSI5"/>
<dbReference type="GO" id="GO:0020037">
    <property type="term" value="F:heme binding"/>
    <property type="evidence" value="ECO:0007669"/>
    <property type="project" value="InterPro"/>
</dbReference>
<dbReference type="PANTHER" id="PTHR24305:SF237">
    <property type="entry name" value="CYTOCHROME P450 MONOOXYGENASE ATNE-RELATED"/>
    <property type="match status" value="1"/>
</dbReference>
<keyword evidence="5" id="KW-0560">Oxidoreductase</keyword>
<comment type="cofactor">
    <cofactor evidence="1">
        <name>heme</name>
        <dbReference type="ChEBI" id="CHEBI:30413"/>
    </cofactor>
</comment>
<proteinExistence type="inferred from homology"/>
<evidence type="ECO:0000256" key="4">
    <source>
        <dbReference type="ARBA" id="ARBA00022723"/>
    </source>
</evidence>
<dbReference type="PRINTS" id="PR00385">
    <property type="entry name" value="P450"/>
</dbReference>
<dbReference type="Proteomes" id="UP000701801">
    <property type="component" value="Unassembled WGS sequence"/>
</dbReference>
<dbReference type="InterPro" id="IPR001128">
    <property type="entry name" value="Cyt_P450"/>
</dbReference>
<keyword evidence="7" id="KW-0503">Monooxygenase</keyword>
<organism evidence="8 9">
    <name type="scientific">Hymenoscyphus albidus</name>
    <dbReference type="NCBI Taxonomy" id="595503"/>
    <lineage>
        <taxon>Eukaryota</taxon>
        <taxon>Fungi</taxon>
        <taxon>Dikarya</taxon>
        <taxon>Ascomycota</taxon>
        <taxon>Pezizomycotina</taxon>
        <taxon>Leotiomycetes</taxon>
        <taxon>Helotiales</taxon>
        <taxon>Helotiaceae</taxon>
        <taxon>Hymenoscyphus</taxon>
    </lineage>
</organism>
<accession>A0A9N9LSI5</accession>
<evidence type="ECO:0000313" key="9">
    <source>
        <dbReference type="Proteomes" id="UP000701801"/>
    </source>
</evidence>
<dbReference type="PRINTS" id="PR00463">
    <property type="entry name" value="EP450I"/>
</dbReference>
<dbReference type="EMBL" id="CAJVRM010000296">
    <property type="protein sequence ID" value="CAG8979068.1"/>
    <property type="molecule type" value="Genomic_DNA"/>
</dbReference>
<dbReference type="PANTHER" id="PTHR24305">
    <property type="entry name" value="CYTOCHROME P450"/>
    <property type="match status" value="1"/>
</dbReference>
<dbReference type="GO" id="GO:0016705">
    <property type="term" value="F:oxidoreductase activity, acting on paired donors, with incorporation or reduction of molecular oxygen"/>
    <property type="evidence" value="ECO:0007669"/>
    <property type="project" value="InterPro"/>
</dbReference>
<dbReference type="GO" id="GO:0005506">
    <property type="term" value="F:iron ion binding"/>
    <property type="evidence" value="ECO:0007669"/>
    <property type="project" value="InterPro"/>
</dbReference>
<dbReference type="SUPFAM" id="SSF48264">
    <property type="entry name" value="Cytochrome P450"/>
    <property type="match status" value="1"/>
</dbReference>
<keyword evidence="3" id="KW-0349">Heme</keyword>
<dbReference type="GO" id="GO:0004497">
    <property type="term" value="F:monooxygenase activity"/>
    <property type="evidence" value="ECO:0007669"/>
    <property type="project" value="UniProtKB-KW"/>
</dbReference>
<reference evidence="8" key="1">
    <citation type="submission" date="2021-07" db="EMBL/GenBank/DDBJ databases">
        <authorList>
            <person name="Durling M."/>
        </authorList>
    </citation>
    <scope>NUCLEOTIDE SEQUENCE</scope>
</reference>
<evidence type="ECO:0000256" key="3">
    <source>
        <dbReference type="ARBA" id="ARBA00022617"/>
    </source>
</evidence>
<dbReference type="Gene3D" id="1.10.630.10">
    <property type="entry name" value="Cytochrome P450"/>
    <property type="match status" value="1"/>
</dbReference>
<keyword evidence="4" id="KW-0479">Metal-binding</keyword>
<keyword evidence="9" id="KW-1185">Reference proteome</keyword>
<evidence type="ECO:0000256" key="7">
    <source>
        <dbReference type="ARBA" id="ARBA00023033"/>
    </source>
</evidence>
<comment type="similarity">
    <text evidence="2">Belongs to the cytochrome P450 family.</text>
</comment>
<comment type="caution">
    <text evidence="8">The sequence shown here is derived from an EMBL/GenBank/DDBJ whole genome shotgun (WGS) entry which is preliminary data.</text>
</comment>
<dbReference type="Pfam" id="PF00067">
    <property type="entry name" value="p450"/>
    <property type="match status" value="2"/>
</dbReference>
<evidence type="ECO:0000256" key="2">
    <source>
        <dbReference type="ARBA" id="ARBA00010617"/>
    </source>
</evidence>
<protein>
    <recommendedName>
        <fullName evidence="10">Cytochrome P450</fullName>
    </recommendedName>
</protein>
<evidence type="ECO:0000256" key="5">
    <source>
        <dbReference type="ARBA" id="ARBA00023002"/>
    </source>
</evidence>
<evidence type="ECO:0000256" key="1">
    <source>
        <dbReference type="ARBA" id="ARBA00001971"/>
    </source>
</evidence>
<evidence type="ECO:0000313" key="8">
    <source>
        <dbReference type="EMBL" id="CAG8979068.1"/>
    </source>
</evidence>
<dbReference type="InterPro" id="IPR050121">
    <property type="entry name" value="Cytochrome_P450_monoxygenase"/>
</dbReference>